<feature type="domain" description="EF-hand" evidence="11">
    <location>
        <begin position="189"/>
        <end position="224"/>
    </location>
</feature>
<dbReference type="InterPro" id="IPR002048">
    <property type="entry name" value="EF_hand_dom"/>
</dbReference>
<feature type="compositionally biased region" description="Low complexity" evidence="8">
    <location>
        <begin position="864"/>
        <end position="876"/>
    </location>
</feature>
<dbReference type="Gene3D" id="2.60.40.150">
    <property type="entry name" value="C2 domain"/>
    <property type="match status" value="1"/>
</dbReference>
<protein>
    <recommendedName>
        <fullName evidence="1 7">Phosphoinositide phospholipase C</fullName>
        <ecNumber evidence="1 7">3.1.4.11</ecNumber>
    </recommendedName>
</protein>
<evidence type="ECO:0000313" key="13">
    <source>
        <dbReference type="Proteomes" id="UP001642464"/>
    </source>
</evidence>
<feature type="compositionally biased region" description="Basic residues" evidence="8">
    <location>
        <begin position="529"/>
        <end position="544"/>
    </location>
</feature>
<feature type="compositionally biased region" description="Polar residues" evidence="8">
    <location>
        <begin position="877"/>
        <end position="892"/>
    </location>
</feature>
<name>A0ABP0K6L0_9DINO</name>
<feature type="domain" description="C2" evidence="9">
    <location>
        <begin position="1165"/>
        <end position="1293"/>
    </location>
</feature>
<evidence type="ECO:0000313" key="12">
    <source>
        <dbReference type="EMBL" id="CAK9022411.1"/>
    </source>
</evidence>
<evidence type="ECO:0000256" key="5">
    <source>
        <dbReference type="ARBA" id="ARBA00023098"/>
    </source>
</evidence>
<feature type="domain" description="PI-PLC Y-box" evidence="10">
    <location>
        <begin position="1018"/>
        <end position="1107"/>
    </location>
</feature>
<dbReference type="PROSITE" id="PS50007">
    <property type="entry name" value="PIPLC_X_DOMAIN"/>
    <property type="match status" value="1"/>
</dbReference>
<dbReference type="InterPro" id="IPR001711">
    <property type="entry name" value="PLipase_C_Pinositol-sp_Y"/>
</dbReference>
<dbReference type="CDD" id="cd15898">
    <property type="entry name" value="EFh_PI-PLC"/>
    <property type="match status" value="1"/>
</dbReference>
<feature type="compositionally biased region" description="Basic and acidic residues" evidence="8">
    <location>
        <begin position="505"/>
        <end position="514"/>
    </location>
</feature>
<dbReference type="SMART" id="SM00054">
    <property type="entry name" value="EFh"/>
    <property type="match status" value="2"/>
</dbReference>
<dbReference type="InterPro" id="IPR001192">
    <property type="entry name" value="PI-PLC_fam"/>
</dbReference>
<dbReference type="SMART" id="SM00148">
    <property type="entry name" value="PLCXc"/>
    <property type="match status" value="1"/>
</dbReference>
<keyword evidence="4 7" id="KW-0442">Lipid degradation</keyword>
<feature type="compositionally biased region" description="Polar residues" evidence="8">
    <location>
        <begin position="494"/>
        <end position="504"/>
    </location>
</feature>
<feature type="region of interest" description="Disordered" evidence="8">
    <location>
        <begin position="1"/>
        <end position="71"/>
    </location>
</feature>
<dbReference type="PRINTS" id="PR00390">
    <property type="entry name" value="PHPHLIPASEC"/>
</dbReference>
<feature type="region of interest" description="Disordered" evidence="8">
    <location>
        <begin position="355"/>
        <end position="395"/>
    </location>
</feature>
<dbReference type="SUPFAM" id="SSF51695">
    <property type="entry name" value="PLC-like phosphodiesterases"/>
    <property type="match status" value="1"/>
</dbReference>
<feature type="compositionally biased region" description="Polar residues" evidence="8">
    <location>
        <begin position="465"/>
        <end position="482"/>
    </location>
</feature>
<dbReference type="PROSITE" id="PS50222">
    <property type="entry name" value="EF_HAND_2"/>
    <property type="match status" value="2"/>
</dbReference>
<feature type="compositionally biased region" description="Acidic residues" evidence="8">
    <location>
        <begin position="939"/>
        <end position="957"/>
    </location>
</feature>
<keyword evidence="13" id="KW-1185">Reference proteome</keyword>
<comment type="catalytic activity">
    <reaction evidence="7">
        <text>a 1,2-diacyl-sn-glycero-3-phospho-(1D-myo-inositol-4,5-bisphosphate) + H2O = 1D-myo-inositol 1,4,5-trisphosphate + a 1,2-diacyl-sn-glycerol + H(+)</text>
        <dbReference type="Rhea" id="RHEA:33179"/>
        <dbReference type="ChEBI" id="CHEBI:15377"/>
        <dbReference type="ChEBI" id="CHEBI:15378"/>
        <dbReference type="ChEBI" id="CHEBI:17815"/>
        <dbReference type="ChEBI" id="CHEBI:58456"/>
        <dbReference type="ChEBI" id="CHEBI:203600"/>
        <dbReference type="EC" id="3.1.4.11"/>
    </reaction>
</comment>
<dbReference type="Pfam" id="PF00388">
    <property type="entry name" value="PI-PLC-X"/>
    <property type="match status" value="1"/>
</dbReference>
<evidence type="ECO:0000256" key="7">
    <source>
        <dbReference type="RuleBase" id="RU361133"/>
    </source>
</evidence>
<dbReference type="CDD" id="cd08558">
    <property type="entry name" value="PI-PLCc_eukaryota"/>
    <property type="match status" value="1"/>
</dbReference>
<keyword evidence="6" id="KW-0807">Transducer</keyword>
<feature type="compositionally biased region" description="Gly residues" evidence="8">
    <location>
        <begin position="1"/>
        <end position="12"/>
    </location>
</feature>
<keyword evidence="5 7" id="KW-0443">Lipid metabolism</keyword>
<dbReference type="PROSITE" id="PS50008">
    <property type="entry name" value="PIPLC_Y_DOMAIN"/>
    <property type="match status" value="1"/>
</dbReference>
<dbReference type="InterPro" id="IPR018247">
    <property type="entry name" value="EF_Hand_1_Ca_BS"/>
</dbReference>
<feature type="region of interest" description="Disordered" evidence="8">
    <location>
        <begin position="1119"/>
        <end position="1145"/>
    </location>
</feature>
<gene>
    <name evidence="12" type="ORF">SCF082_LOCUS15776</name>
</gene>
<feature type="compositionally biased region" description="Basic residues" evidence="8">
    <location>
        <begin position="814"/>
        <end position="834"/>
    </location>
</feature>
<feature type="region of interest" description="Disordered" evidence="8">
    <location>
        <begin position="938"/>
        <end position="957"/>
    </location>
</feature>
<dbReference type="PROSITE" id="PS00018">
    <property type="entry name" value="EF_HAND_1"/>
    <property type="match status" value="2"/>
</dbReference>
<dbReference type="PANTHER" id="PTHR10336:SF36">
    <property type="entry name" value="1-PHOSPHATIDYLINOSITOL 4,5-BISPHOSPHATE PHOSPHODIESTERASE BETA-4"/>
    <property type="match status" value="1"/>
</dbReference>
<keyword evidence="3" id="KW-0106">Calcium</keyword>
<evidence type="ECO:0000256" key="8">
    <source>
        <dbReference type="SAM" id="MobiDB-lite"/>
    </source>
</evidence>
<feature type="region of interest" description="Disordered" evidence="8">
    <location>
        <begin position="800"/>
        <end position="930"/>
    </location>
</feature>
<dbReference type="Gene3D" id="3.20.20.190">
    <property type="entry name" value="Phosphatidylinositol (PI) phosphodiesterase"/>
    <property type="match status" value="2"/>
</dbReference>
<sequence>MEGGGTQGGGEGELAEVKSSPRVGVGKAGSVTLAGNGRHSSSSSGGGKVKFAGARISVSRRPRQPVGQPKCHRENVRSMDMMVQEAMEVARNAALEQAEAAKGEDSAASGGAGQGAAGARSGESRKSVKLFRLTRISKRHDMAQRDKPKRGKRLNVWAEFANQFNVCAPRRKGAKHLDDRIGQRVKTKTLRERAQEVWEIVDVNRDNQLNFDEVKAVFHGLHVKVPDREIKQWMNQFDEDKNGTLDFEEFVKMFEGIQSRPDLTEEFLVAKMLRTFKSGQESALGGKTDVNTLGLRPHELREFIIWSTNGEVQPSLEAVAYRIHSLKTNGAVVGDTQNLWEIPLLEVPNAACLDRGEDHDGNESAVGFPEQSSQASMEEEENESMPAAENAGPAPLLRQSTTDTIWTQSPLNSPRGSVASEADISLGEVQVPALAPGQNDVQLHSVEGDSWGAGEGKAAEKGRNESMQSVNSSPANRTSAVGSVSAGLKMLGRTGTSMFGNPQPQRREEADDHAGSVSSAPRSVQPGARRSKISRFLSRARLRSKSQDSDVSGALHRASQTHQNTCNLPNWHPQSKNYEEPMLSYDLFVTLLTNSEHNSLGDPAKIYNVYQDMSQPLSHYFISSSHNSYLSGNQLNSESTSYAIIRALRLGVRVIELDAWNGPHDDPIVTHGNTLCKPMPFKECIFALRDHGFDASEYPVIITIENHCSMEQQRKQIQYLEEILGDKLFHFPTPDENNLKVGVAEWLSPQDLKGKFVIRDRPNKRMTKQDKIELKLQRQELSESTKAASSSLAVELAGEEVLNEEGSGKSPSGRLRKFSFSRSRRNSKRRKSLTKARSSESSSGDPSDALFSTTIPDGEIVTVASSDGTDASSSASETVTGSNDPAGSNQGLPSEAKEPAVAQVDDNNERPGATNSGATKSGKGSVRSLAGSLDRELFEEGSEQADEEKLDAEPDEDSLLLDESTLSRTGSVFSQDEQVDGVIPELLRLMYIKNVSIPLRVINEDVVQYVPFPYRTSSSLSEQKMRKLVTPGPRVAALSTYAKSHLIRVYPAGSRISSSNYDPVPAWNAGCQIVALNYQSFGQEVWLNQGRFLDNGGCGYVLKPEAMLNAVSTGVEERSSSKRSVVLENTPSDEESKEEAVQRRTQDKARRLFGHSSIRFDNDSASRALPWTLKEGDASFHQPRQLTVELISAHYIPFPRDSSKSSVNPYVEITLRGLEEDDKTVRSTFVQKNGFDPQWRETFSFELHNVDLAILSFIVRSAEGGRSKGRFLAQAALPVTCLRQGYRCVPLRYANCALSDDGYIFARFTLSAPGSP</sequence>
<keyword evidence="2 7" id="KW-0378">Hydrolase</keyword>
<evidence type="ECO:0000256" key="2">
    <source>
        <dbReference type="ARBA" id="ARBA00022801"/>
    </source>
</evidence>
<evidence type="ECO:0000259" key="10">
    <source>
        <dbReference type="PROSITE" id="PS50008"/>
    </source>
</evidence>
<dbReference type="Proteomes" id="UP001642464">
    <property type="component" value="Unassembled WGS sequence"/>
</dbReference>
<dbReference type="InterPro" id="IPR000909">
    <property type="entry name" value="PLipase_C_PInositol-sp_X_dom"/>
</dbReference>
<dbReference type="Pfam" id="PF00387">
    <property type="entry name" value="PI-PLC-Y"/>
    <property type="match status" value="1"/>
</dbReference>
<dbReference type="Pfam" id="PF13499">
    <property type="entry name" value="EF-hand_7"/>
    <property type="match status" value="1"/>
</dbReference>
<evidence type="ECO:0000256" key="6">
    <source>
        <dbReference type="ARBA" id="ARBA00023224"/>
    </source>
</evidence>
<dbReference type="Pfam" id="PF00168">
    <property type="entry name" value="C2"/>
    <property type="match status" value="1"/>
</dbReference>
<dbReference type="InterPro" id="IPR017946">
    <property type="entry name" value="PLC-like_Pdiesterase_TIM-brl"/>
</dbReference>
<feature type="region of interest" description="Disordered" evidence="8">
    <location>
        <begin position="444"/>
        <end position="571"/>
    </location>
</feature>
<organism evidence="12 13">
    <name type="scientific">Durusdinium trenchii</name>
    <dbReference type="NCBI Taxonomy" id="1381693"/>
    <lineage>
        <taxon>Eukaryota</taxon>
        <taxon>Sar</taxon>
        <taxon>Alveolata</taxon>
        <taxon>Dinophyceae</taxon>
        <taxon>Suessiales</taxon>
        <taxon>Symbiodiniaceae</taxon>
        <taxon>Durusdinium</taxon>
    </lineage>
</organism>
<accession>A0ABP0K6L0</accession>
<feature type="region of interest" description="Disordered" evidence="8">
    <location>
        <begin position="97"/>
        <end position="128"/>
    </location>
</feature>
<dbReference type="Gene3D" id="1.10.238.10">
    <property type="entry name" value="EF-hand"/>
    <property type="match status" value="1"/>
</dbReference>
<dbReference type="InterPro" id="IPR011992">
    <property type="entry name" value="EF-hand-dom_pair"/>
</dbReference>
<dbReference type="SUPFAM" id="SSF49562">
    <property type="entry name" value="C2 domain (Calcium/lipid-binding domain, CaLB)"/>
    <property type="match status" value="1"/>
</dbReference>
<feature type="domain" description="EF-hand" evidence="11">
    <location>
        <begin position="225"/>
        <end position="260"/>
    </location>
</feature>
<dbReference type="PROSITE" id="PS50004">
    <property type="entry name" value="C2"/>
    <property type="match status" value="1"/>
</dbReference>
<dbReference type="EC" id="3.1.4.11" evidence="1 7"/>
<dbReference type="PANTHER" id="PTHR10336">
    <property type="entry name" value="PHOSPHOINOSITIDE-SPECIFIC PHOSPHOLIPASE C FAMILY PROTEIN"/>
    <property type="match status" value="1"/>
</dbReference>
<evidence type="ECO:0000259" key="11">
    <source>
        <dbReference type="PROSITE" id="PS50222"/>
    </source>
</evidence>
<dbReference type="SMART" id="SM00149">
    <property type="entry name" value="PLCYc"/>
    <property type="match status" value="1"/>
</dbReference>
<dbReference type="InterPro" id="IPR035892">
    <property type="entry name" value="C2_domain_sf"/>
</dbReference>
<dbReference type="EMBL" id="CAXAMM010010120">
    <property type="protein sequence ID" value="CAK9022411.1"/>
    <property type="molecule type" value="Genomic_DNA"/>
</dbReference>
<evidence type="ECO:0000256" key="3">
    <source>
        <dbReference type="ARBA" id="ARBA00022837"/>
    </source>
</evidence>
<dbReference type="SUPFAM" id="SSF47473">
    <property type="entry name" value="EF-hand"/>
    <property type="match status" value="1"/>
</dbReference>
<dbReference type="CDD" id="cd00275">
    <property type="entry name" value="C2_PLC_like"/>
    <property type="match status" value="1"/>
</dbReference>
<dbReference type="SMART" id="SM00239">
    <property type="entry name" value="C2"/>
    <property type="match status" value="1"/>
</dbReference>
<feature type="compositionally biased region" description="Polar residues" evidence="8">
    <location>
        <begin position="558"/>
        <end position="571"/>
    </location>
</feature>
<dbReference type="InterPro" id="IPR000008">
    <property type="entry name" value="C2_dom"/>
</dbReference>
<evidence type="ECO:0000256" key="4">
    <source>
        <dbReference type="ARBA" id="ARBA00022963"/>
    </source>
</evidence>
<reference evidence="12 13" key="1">
    <citation type="submission" date="2024-02" db="EMBL/GenBank/DDBJ databases">
        <authorList>
            <person name="Chen Y."/>
            <person name="Shah S."/>
            <person name="Dougan E. K."/>
            <person name="Thang M."/>
            <person name="Chan C."/>
        </authorList>
    </citation>
    <scope>NUCLEOTIDE SEQUENCE [LARGE SCALE GENOMIC DNA]</scope>
</reference>
<evidence type="ECO:0000259" key="9">
    <source>
        <dbReference type="PROSITE" id="PS50004"/>
    </source>
</evidence>
<evidence type="ECO:0000256" key="1">
    <source>
        <dbReference type="ARBA" id="ARBA00012368"/>
    </source>
</evidence>
<comment type="caution">
    <text evidence="12">The sequence shown here is derived from an EMBL/GenBank/DDBJ whole genome shotgun (WGS) entry which is preliminary data.</text>
</comment>
<proteinExistence type="predicted"/>